<gene>
    <name evidence="2" type="ORF">NDU88_002349</name>
</gene>
<evidence type="ECO:0000313" key="3">
    <source>
        <dbReference type="Proteomes" id="UP001066276"/>
    </source>
</evidence>
<comment type="caution">
    <text evidence="2">The sequence shown here is derived from an EMBL/GenBank/DDBJ whole genome shotgun (WGS) entry which is preliminary data.</text>
</comment>
<name>A0AAV7W2R9_PLEWA</name>
<evidence type="ECO:0000313" key="2">
    <source>
        <dbReference type="EMBL" id="KAJ1206956.1"/>
    </source>
</evidence>
<proteinExistence type="predicted"/>
<keyword evidence="3" id="KW-1185">Reference proteome</keyword>
<feature type="region of interest" description="Disordered" evidence="1">
    <location>
        <begin position="64"/>
        <end position="128"/>
    </location>
</feature>
<reference evidence="2" key="1">
    <citation type="journal article" date="2022" name="bioRxiv">
        <title>Sequencing and chromosome-scale assembly of the giantPleurodeles waltlgenome.</title>
        <authorList>
            <person name="Brown T."/>
            <person name="Elewa A."/>
            <person name="Iarovenko S."/>
            <person name="Subramanian E."/>
            <person name="Araus A.J."/>
            <person name="Petzold A."/>
            <person name="Susuki M."/>
            <person name="Suzuki K.-i.T."/>
            <person name="Hayashi T."/>
            <person name="Toyoda A."/>
            <person name="Oliveira C."/>
            <person name="Osipova E."/>
            <person name="Leigh N.D."/>
            <person name="Simon A."/>
            <person name="Yun M.H."/>
        </authorList>
    </citation>
    <scope>NUCLEOTIDE SEQUENCE</scope>
    <source>
        <strain evidence="2">20211129_DDA</strain>
        <tissue evidence="2">Liver</tissue>
    </source>
</reference>
<dbReference type="AlphaFoldDB" id="A0AAV7W2R9"/>
<accession>A0AAV7W2R9</accession>
<dbReference type="Proteomes" id="UP001066276">
    <property type="component" value="Chromosome 1_2"/>
</dbReference>
<protein>
    <submittedName>
        <fullName evidence="2">Uncharacterized protein</fullName>
    </submittedName>
</protein>
<sequence length="128" mass="13470">MEGAESQSKIVDLLISSPQLFVEAGLPADGGGFCGGAWPAADEAARLARRSDSREWGPAIPVAKKAQSGAHDNTSTSRRIIAPAGTKPTKTERQRGRNQRFAPRPLESKMAAASQRQSDGALLSEVSA</sequence>
<dbReference type="EMBL" id="JANPWB010000002">
    <property type="protein sequence ID" value="KAJ1206956.1"/>
    <property type="molecule type" value="Genomic_DNA"/>
</dbReference>
<evidence type="ECO:0000256" key="1">
    <source>
        <dbReference type="SAM" id="MobiDB-lite"/>
    </source>
</evidence>
<organism evidence="2 3">
    <name type="scientific">Pleurodeles waltl</name>
    <name type="common">Iberian ribbed newt</name>
    <dbReference type="NCBI Taxonomy" id="8319"/>
    <lineage>
        <taxon>Eukaryota</taxon>
        <taxon>Metazoa</taxon>
        <taxon>Chordata</taxon>
        <taxon>Craniata</taxon>
        <taxon>Vertebrata</taxon>
        <taxon>Euteleostomi</taxon>
        <taxon>Amphibia</taxon>
        <taxon>Batrachia</taxon>
        <taxon>Caudata</taxon>
        <taxon>Salamandroidea</taxon>
        <taxon>Salamandridae</taxon>
        <taxon>Pleurodelinae</taxon>
        <taxon>Pleurodeles</taxon>
    </lineage>
</organism>